<dbReference type="InterPro" id="IPR043128">
    <property type="entry name" value="Rev_trsase/Diguanyl_cyclase"/>
</dbReference>
<dbReference type="InterPro" id="IPR035965">
    <property type="entry name" value="PAS-like_dom_sf"/>
</dbReference>
<dbReference type="FunFam" id="3.30.450.20:FF:000099">
    <property type="entry name" value="Sensory box sensor histidine kinase"/>
    <property type="match status" value="1"/>
</dbReference>
<dbReference type="Proteomes" id="UP000199058">
    <property type="component" value="Unassembled WGS sequence"/>
</dbReference>
<dbReference type="SMART" id="SM00086">
    <property type="entry name" value="PAC"/>
    <property type="match status" value="2"/>
</dbReference>
<evidence type="ECO:0000259" key="3">
    <source>
        <dbReference type="PROSITE" id="PS50113"/>
    </source>
</evidence>
<dbReference type="Pfam" id="PF00990">
    <property type="entry name" value="GGDEF"/>
    <property type="match status" value="1"/>
</dbReference>
<dbReference type="InterPro" id="IPR000700">
    <property type="entry name" value="PAS-assoc_C"/>
</dbReference>
<organism evidence="5 6">
    <name type="scientific">Marinospirillum celere</name>
    <dbReference type="NCBI Taxonomy" id="1122252"/>
    <lineage>
        <taxon>Bacteria</taxon>
        <taxon>Pseudomonadati</taxon>
        <taxon>Pseudomonadota</taxon>
        <taxon>Gammaproteobacteria</taxon>
        <taxon>Oceanospirillales</taxon>
        <taxon>Oceanospirillaceae</taxon>
        <taxon>Marinospirillum</taxon>
    </lineage>
</organism>
<dbReference type="CDD" id="cd00130">
    <property type="entry name" value="PAS"/>
    <property type="match status" value="2"/>
</dbReference>
<dbReference type="InterPro" id="IPR052163">
    <property type="entry name" value="DGC-Regulatory_Protein"/>
</dbReference>
<dbReference type="PANTHER" id="PTHR46663:SF3">
    <property type="entry name" value="SLL0267 PROTEIN"/>
    <property type="match status" value="1"/>
</dbReference>
<dbReference type="Pfam" id="PF08447">
    <property type="entry name" value="PAS_3"/>
    <property type="match status" value="1"/>
</dbReference>
<dbReference type="NCBIfam" id="TIGR00229">
    <property type="entry name" value="sensory_box"/>
    <property type="match status" value="2"/>
</dbReference>
<dbReference type="SUPFAM" id="SSF55073">
    <property type="entry name" value="Nucleotide cyclase"/>
    <property type="match status" value="1"/>
</dbReference>
<sequence length="544" mass="62348">MQEADFFQDLVDKGNMLIWVAGLDKGCFYFNQAWLKFTGRRQEQEYGDGWTEGVHPDDLAACLETFNSCFDARQKFSILYRLRRNDGAYRWVQDDACPWYDPDGSFKGFIGYCLDITQQKRTELHEQNRRQLLQAFMANEPLDKLLQQLTHNLEKLHEHIKCTVTLLGNEEASHSEASASLRGFYQQYHQQGGHCWSEPILSSQNQPLGVLSVYCKASKQPSEKDLELIKDEARFAGLMIEKQRAERTLLLGSRVFQQAREAIMITDVAGRIVEVNQGFTEITGFTRDEVLGKNPSLLKSGVHKRAFYRDLWEALRNNECWQGEIWNRRKSGEVYPCICNISLVKDDQGEPRNYVSLFSDITVIKEHQKQLEIMAHYDALTQLPNRVLLADRLQQARVQCLRRQQTLAVAFLDLDGFKNINDTYSHAIGDQLLITLTQRMSKALRESDTLARLGGDEFILILNDLNQPGDYIAVIERLLKAAAEPIIIEDKLLQISASIGVTLFPEDQSDVDGLIRHADHAMYQAKKAGRNCYQLFSPLEIQKT</sequence>
<dbReference type="SUPFAM" id="SSF55785">
    <property type="entry name" value="PYP-like sensor domain (PAS domain)"/>
    <property type="match status" value="2"/>
</dbReference>
<dbReference type="PROSITE" id="PS50112">
    <property type="entry name" value="PAS"/>
    <property type="match status" value="1"/>
</dbReference>
<dbReference type="FunFam" id="3.30.70.270:FF:000001">
    <property type="entry name" value="Diguanylate cyclase domain protein"/>
    <property type="match status" value="1"/>
</dbReference>
<dbReference type="AlphaFoldDB" id="A0A1I1JHW9"/>
<dbReference type="Pfam" id="PF13426">
    <property type="entry name" value="PAS_9"/>
    <property type="match status" value="1"/>
</dbReference>
<dbReference type="SUPFAM" id="SSF55781">
    <property type="entry name" value="GAF domain-like"/>
    <property type="match status" value="1"/>
</dbReference>
<dbReference type="RefSeq" id="WP_091964965.1">
    <property type="nucleotide sequence ID" value="NZ_FOLH01000007.1"/>
</dbReference>
<dbReference type="NCBIfam" id="TIGR00254">
    <property type="entry name" value="GGDEF"/>
    <property type="match status" value="1"/>
</dbReference>
<dbReference type="InterPro" id="IPR013655">
    <property type="entry name" value="PAS_fold_3"/>
</dbReference>
<dbReference type="GO" id="GO:0003824">
    <property type="term" value="F:catalytic activity"/>
    <property type="evidence" value="ECO:0007669"/>
    <property type="project" value="UniProtKB-ARBA"/>
</dbReference>
<dbReference type="STRING" id="1122252.SAMN05660443_2810"/>
<dbReference type="InterPro" id="IPR029016">
    <property type="entry name" value="GAF-like_dom_sf"/>
</dbReference>
<dbReference type="EMBL" id="FOLH01000007">
    <property type="protein sequence ID" value="SFC48134.1"/>
    <property type="molecule type" value="Genomic_DNA"/>
</dbReference>
<dbReference type="SMART" id="SM00091">
    <property type="entry name" value="PAS"/>
    <property type="match status" value="2"/>
</dbReference>
<dbReference type="InterPro" id="IPR001610">
    <property type="entry name" value="PAC"/>
</dbReference>
<evidence type="ECO:0000259" key="2">
    <source>
        <dbReference type="PROSITE" id="PS50112"/>
    </source>
</evidence>
<reference evidence="5 6" key="1">
    <citation type="submission" date="2016-10" db="EMBL/GenBank/DDBJ databases">
        <authorList>
            <person name="de Groot N.N."/>
        </authorList>
    </citation>
    <scope>NUCLEOTIDE SEQUENCE [LARGE SCALE GENOMIC DNA]</scope>
    <source>
        <strain evidence="5 6">DSM 18438</strain>
    </source>
</reference>
<proteinExistence type="predicted"/>
<evidence type="ECO:0000256" key="1">
    <source>
        <dbReference type="ARBA" id="ARBA00001946"/>
    </source>
</evidence>
<dbReference type="OrthoDB" id="9812358at2"/>
<accession>A0A1I1JHW9</accession>
<evidence type="ECO:0000313" key="5">
    <source>
        <dbReference type="EMBL" id="SFC48134.1"/>
    </source>
</evidence>
<feature type="domain" description="PAC" evidence="3">
    <location>
        <begin position="321"/>
        <end position="373"/>
    </location>
</feature>
<keyword evidence="6" id="KW-1185">Reference proteome</keyword>
<dbReference type="InterPro" id="IPR000160">
    <property type="entry name" value="GGDEF_dom"/>
</dbReference>
<dbReference type="PROSITE" id="PS50887">
    <property type="entry name" value="GGDEF"/>
    <property type="match status" value="1"/>
</dbReference>
<feature type="domain" description="PAS" evidence="2">
    <location>
        <begin position="254"/>
        <end position="294"/>
    </location>
</feature>
<dbReference type="Gene3D" id="3.30.450.20">
    <property type="entry name" value="PAS domain"/>
    <property type="match status" value="2"/>
</dbReference>
<dbReference type="PANTHER" id="PTHR46663">
    <property type="entry name" value="DIGUANYLATE CYCLASE DGCT-RELATED"/>
    <property type="match status" value="1"/>
</dbReference>
<dbReference type="PROSITE" id="PS50113">
    <property type="entry name" value="PAC"/>
    <property type="match status" value="2"/>
</dbReference>
<dbReference type="Gene3D" id="3.30.450.40">
    <property type="match status" value="1"/>
</dbReference>
<dbReference type="InterPro" id="IPR029787">
    <property type="entry name" value="Nucleotide_cyclase"/>
</dbReference>
<protein>
    <submittedName>
        <fullName evidence="5">PAS domain S-box-containing protein/diguanylate cyclase (GGDEF) domain-containing protein</fullName>
    </submittedName>
</protein>
<feature type="domain" description="GGDEF" evidence="4">
    <location>
        <begin position="405"/>
        <end position="538"/>
    </location>
</feature>
<name>A0A1I1JHW9_9GAMM</name>
<gene>
    <name evidence="5" type="ORF">SAMN05660443_2810</name>
</gene>
<dbReference type="InterPro" id="IPR000014">
    <property type="entry name" value="PAS"/>
</dbReference>
<feature type="domain" description="PAC" evidence="3">
    <location>
        <begin position="76"/>
        <end position="128"/>
    </location>
</feature>
<comment type="cofactor">
    <cofactor evidence="1">
        <name>Mg(2+)</name>
        <dbReference type="ChEBI" id="CHEBI:18420"/>
    </cofactor>
</comment>
<evidence type="ECO:0000259" key="4">
    <source>
        <dbReference type="PROSITE" id="PS50887"/>
    </source>
</evidence>
<dbReference type="SMART" id="SM00267">
    <property type="entry name" value="GGDEF"/>
    <property type="match status" value="1"/>
</dbReference>
<evidence type="ECO:0000313" key="6">
    <source>
        <dbReference type="Proteomes" id="UP000199058"/>
    </source>
</evidence>
<dbReference type="Gene3D" id="3.30.70.270">
    <property type="match status" value="1"/>
</dbReference>
<dbReference type="CDD" id="cd01949">
    <property type="entry name" value="GGDEF"/>
    <property type="match status" value="1"/>
</dbReference>